<dbReference type="Proteomes" id="UP000094342">
    <property type="component" value="Unassembled WGS sequence"/>
</dbReference>
<organism evidence="2 3">
    <name type="scientific">Sinorhizobium alkalisoli</name>
    <dbReference type="NCBI Taxonomy" id="1752398"/>
    <lineage>
        <taxon>Bacteria</taxon>
        <taxon>Pseudomonadati</taxon>
        <taxon>Pseudomonadota</taxon>
        <taxon>Alphaproteobacteria</taxon>
        <taxon>Hyphomicrobiales</taxon>
        <taxon>Rhizobiaceae</taxon>
        <taxon>Sinorhizobium/Ensifer group</taxon>
        <taxon>Sinorhizobium</taxon>
    </lineage>
</organism>
<keyword evidence="3" id="KW-1185">Reference proteome</keyword>
<name>A0A1E3VHW5_9HYPH</name>
<evidence type="ECO:0000256" key="1">
    <source>
        <dbReference type="SAM" id="MobiDB-lite"/>
    </source>
</evidence>
<sequence>MKTPQRRFVVEFKSGKRQPKAQTKSIWGDTDLKALAREVENTAAHLFSSSKAPGTPDSGEIGPADPITAEPVNERATDVDVAPAAIPVADGVEIETLKHHEADHPAEAVVQVQASQPASKPRTTSTGTPRKRAKRAPAQTIAHNSNVGHEDREAQTGTVDNPISLDELAALEADNKRLKGLLAKHLRAQNLWLKKMLERFDAE</sequence>
<evidence type="ECO:0000313" key="3">
    <source>
        <dbReference type="Proteomes" id="UP000094342"/>
    </source>
</evidence>
<reference evidence="3" key="1">
    <citation type="submission" date="2016-05" db="EMBL/GenBank/DDBJ databases">
        <authorList>
            <person name="Li Y."/>
        </authorList>
    </citation>
    <scope>NUCLEOTIDE SEQUENCE [LARGE SCALE GENOMIC DNA]</scope>
    <source>
        <strain evidence="3">YIC4027</strain>
    </source>
</reference>
<dbReference type="AlphaFoldDB" id="A0A1E3VHW5"/>
<feature type="compositionally biased region" description="Polar residues" evidence="1">
    <location>
        <begin position="112"/>
        <end position="128"/>
    </location>
</feature>
<gene>
    <name evidence="2" type="ORF">A8M32_01150</name>
</gene>
<feature type="region of interest" description="Disordered" evidence="1">
    <location>
        <begin position="99"/>
        <end position="139"/>
    </location>
</feature>
<evidence type="ECO:0000313" key="2">
    <source>
        <dbReference type="EMBL" id="ODR93163.1"/>
    </source>
</evidence>
<dbReference type="RefSeq" id="WP_069456576.1">
    <property type="nucleotide sequence ID" value="NZ_CP034911.1"/>
</dbReference>
<proteinExistence type="predicted"/>
<accession>A0A1E3VHW5</accession>
<feature type="region of interest" description="Disordered" evidence="1">
    <location>
        <begin position="45"/>
        <end position="80"/>
    </location>
</feature>
<dbReference type="EMBL" id="LYBW01000031">
    <property type="protein sequence ID" value="ODR93163.1"/>
    <property type="molecule type" value="Genomic_DNA"/>
</dbReference>
<protein>
    <submittedName>
        <fullName evidence="2">Uncharacterized protein</fullName>
    </submittedName>
</protein>
<dbReference type="OrthoDB" id="8454019at2"/>
<comment type="caution">
    <text evidence="2">The sequence shown here is derived from an EMBL/GenBank/DDBJ whole genome shotgun (WGS) entry which is preliminary data.</text>
</comment>